<feature type="region of interest" description="Disordered" evidence="1">
    <location>
        <begin position="47"/>
        <end position="71"/>
    </location>
</feature>
<keyword evidence="3" id="KW-1185">Reference proteome</keyword>
<feature type="non-terminal residue" evidence="2">
    <location>
        <position position="1"/>
    </location>
</feature>
<reference evidence="2 3" key="1">
    <citation type="submission" date="2021-06" db="EMBL/GenBank/DDBJ databases">
        <authorList>
            <person name="Palmer J.M."/>
        </authorList>
    </citation>
    <scope>NUCLEOTIDE SEQUENCE [LARGE SCALE GENOMIC DNA]</scope>
    <source>
        <strain evidence="2 3">GA_2019</strain>
        <tissue evidence="2">Muscle</tissue>
    </source>
</reference>
<evidence type="ECO:0000256" key="1">
    <source>
        <dbReference type="SAM" id="MobiDB-lite"/>
    </source>
</evidence>
<dbReference type="EMBL" id="JAHRIO010024461">
    <property type="protein sequence ID" value="MEQ2166572.1"/>
    <property type="molecule type" value="Genomic_DNA"/>
</dbReference>
<organism evidence="2 3">
    <name type="scientific">Goodea atripinnis</name>
    <dbReference type="NCBI Taxonomy" id="208336"/>
    <lineage>
        <taxon>Eukaryota</taxon>
        <taxon>Metazoa</taxon>
        <taxon>Chordata</taxon>
        <taxon>Craniata</taxon>
        <taxon>Vertebrata</taxon>
        <taxon>Euteleostomi</taxon>
        <taxon>Actinopterygii</taxon>
        <taxon>Neopterygii</taxon>
        <taxon>Teleostei</taxon>
        <taxon>Neoteleostei</taxon>
        <taxon>Acanthomorphata</taxon>
        <taxon>Ovalentaria</taxon>
        <taxon>Atherinomorphae</taxon>
        <taxon>Cyprinodontiformes</taxon>
        <taxon>Goodeidae</taxon>
        <taxon>Goodea</taxon>
    </lineage>
</organism>
<comment type="caution">
    <text evidence="2">The sequence shown here is derived from an EMBL/GenBank/DDBJ whole genome shotgun (WGS) entry which is preliminary data.</text>
</comment>
<gene>
    <name evidence="2" type="ORF">GOODEAATRI_029710</name>
</gene>
<sequence>LLSYRSDMPLWTGPRLILFALIGQCGPFLNATSDRVMSAVQKGPAEINLTCPKPRPTPAVSGPLLRHSHHE</sequence>
<protein>
    <submittedName>
        <fullName evidence="2">Uncharacterized protein</fullName>
    </submittedName>
</protein>
<evidence type="ECO:0000313" key="2">
    <source>
        <dbReference type="EMBL" id="MEQ2166572.1"/>
    </source>
</evidence>
<dbReference type="Proteomes" id="UP001476798">
    <property type="component" value="Unassembled WGS sequence"/>
</dbReference>
<proteinExistence type="predicted"/>
<accession>A0ABV0N8H6</accession>
<evidence type="ECO:0000313" key="3">
    <source>
        <dbReference type="Proteomes" id="UP001476798"/>
    </source>
</evidence>
<name>A0ABV0N8H6_9TELE</name>